<feature type="domain" description="BHLH" evidence="2">
    <location>
        <begin position="191"/>
        <end position="248"/>
    </location>
</feature>
<dbReference type="InterPro" id="IPR036638">
    <property type="entry name" value="HLH_DNA-bd_sf"/>
</dbReference>
<dbReference type="PROSITE" id="PS50888">
    <property type="entry name" value="BHLH"/>
    <property type="match status" value="1"/>
</dbReference>
<dbReference type="Proteomes" id="UP000694941">
    <property type="component" value="Unplaced"/>
</dbReference>
<evidence type="ECO:0000313" key="4">
    <source>
        <dbReference type="RefSeq" id="XP_013777874.2"/>
    </source>
</evidence>
<dbReference type="GeneID" id="106462494"/>
<gene>
    <name evidence="4 5" type="primary">LOC106462494</name>
</gene>
<organism evidence="3 5">
    <name type="scientific">Limulus polyphemus</name>
    <name type="common">Atlantic horseshoe crab</name>
    <dbReference type="NCBI Taxonomy" id="6850"/>
    <lineage>
        <taxon>Eukaryota</taxon>
        <taxon>Metazoa</taxon>
        <taxon>Ecdysozoa</taxon>
        <taxon>Arthropoda</taxon>
        <taxon>Chelicerata</taxon>
        <taxon>Merostomata</taxon>
        <taxon>Xiphosura</taxon>
        <taxon>Limulidae</taxon>
        <taxon>Limulus</taxon>
    </lineage>
</organism>
<dbReference type="InterPro" id="IPR050359">
    <property type="entry name" value="bHLH_transcription_factors"/>
</dbReference>
<dbReference type="Pfam" id="PF00010">
    <property type="entry name" value="HLH"/>
    <property type="match status" value="1"/>
</dbReference>
<dbReference type="PANTHER" id="PTHR19290">
    <property type="entry name" value="BASIC HELIX-LOOP-HELIX PROTEIN NEUROGENIN-RELATED"/>
    <property type="match status" value="1"/>
</dbReference>
<keyword evidence="3" id="KW-1185">Reference proteome</keyword>
<protein>
    <submittedName>
        <fullName evidence="4 5">Uncharacterized protein LOC106462494</fullName>
    </submittedName>
</protein>
<accession>A0ABM1SPC1</accession>
<dbReference type="RefSeq" id="XP_013777874.2">
    <property type="nucleotide sequence ID" value="XM_013922420.2"/>
</dbReference>
<dbReference type="PANTHER" id="PTHR19290:SF147">
    <property type="entry name" value="HELIX-LOOP-HELIX PROTEIN DELILAH"/>
    <property type="match status" value="1"/>
</dbReference>
<dbReference type="CDD" id="cd11431">
    <property type="entry name" value="bHLH_TS_taxi_Dei"/>
    <property type="match status" value="1"/>
</dbReference>
<proteinExistence type="predicted"/>
<feature type="region of interest" description="Disordered" evidence="1">
    <location>
        <begin position="169"/>
        <end position="202"/>
    </location>
</feature>
<evidence type="ECO:0000313" key="5">
    <source>
        <dbReference type="RefSeq" id="XP_022245477.1"/>
    </source>
</evidence>
<evidence type="ECO:0000313" key="3">
    <source>
        <dbReference type="Proteomes" id="UP000694941"/>
    </source>
</evidence>
<dbReference type="SUPFAM" id="SSF47459">
    <property type="entry name" value="HLH, helix-loop-helix DNA-binding domain"/>
    <property type="match status" value="1"/>
</dbReference>
<feature type="region of interest" description="Disordered" evidence="1">
    <location>
        <begin position="97"/>
        <end position="122"/>
    </location>
</feature>
<dbReference type="RefSeq" id="XP_022245477.1">
    <property type="nucleotide sequence ID" value="XM_022389769.1"/>
</dbReference>
<feature type="region of interest" description="Disordered" evidence="1">
    <location>
        <begin position="27"/>
        <end position="47"/>
    </location>
</feature>
<evidence type="ECO:0000259" key="2">
    <source>
        <dbReference type="PROSITE" id="PS50888"/>
    </source>
</evidence>
<evidence type="ECO:0000256" key="1">
    <source>
        <dbReference type="SAM" id="MobiDB-lite"/>
    </source>
</evidence>
<dbReference type="InterPro" id="IPR011598">
    <property type="entry name" value="bHLH_dom"/>
</dbReference>
<dbReference type="SMART" id="SM00353">
    <property type="entry name" value="HLH"/>
    <property type="match status" value="1"/>
</dbReference>
<name>A0ABM1SPC1_LIMPO</name>
<dbReference type="Gene3D" id="4.10.280.10">
    <property type="entry name" value="Helix-loop-helix DNA-binding domain"/>
    <property type="match status" value="1"/>
</dbReference>
<reference evidence="4 5" key="1">
    <citation type="submission" date="2025-05" db="UniProtKB">
        <authorList>
            <consortium name="RefSeq"/>
        </authorList>
    </citation>
    <scope>IDENTIFICATION</scope>
    <source>
        <tissue evidence="4 5">Muscle</tissue>
    </source>
</reference>
<feature type="compositionally biased region" description="Basic and acidic residues" evidence="1">
    <location>
        <begin position="32"/>
        <end position="43"/>
    </location>
</feature>
<sequence>MALHMIDFDFESIDSFLGLCPSTEEFTQRSFTEQDQHEQDRRSSSFQTTIVKGDPLADTVSMIPVQDHQFPSATAPSIVENHIDAVSTTGNNVIAFSSSPIKDTTDDRRAPTTMKCHPTKNNESEVENIKYCSSSGGVVSGDSSSYASVELPSLEYNLRPRSIRNRIETEIRRQTKKKRVPKQKPPPLSKYRRKTANERERSRMKEINEAFEKLRNVVPAFPVENKTENSKLTKITTLRLAINYISALAEVLRKTGNDELSPDGSSEAGSLASVELAEIGHSLRGLTNESLDFTLDSEGDSMQLSDESFL</sequence>